<proteinExistence type="predicted"/>
<comment type="caution">
    <text evidence="1">The sequence shown here is derived from an EMBL/GenBank/DDBJ whole genome shotgun (WGS) entry which is preliminary data.</text>
</comment>
<dbReference type="AlphaFoldDB" id="A0A392NB99"/>
<dbReference type="EMBL" id="LXQA010034066">
    <property type="protein sequence ID" value="MCH97090.1"/>
    <property type="molecule type" value="Genomic_DNA"/>
</dbReference>
<name>A0A392NB99_9FABA</name>
<keyword evidence="2" id="KW-1185">Reference proteome</keyword>
<feature type="non-terminal residue" evidence="1">
    <location>
        <position position="1"/>
    </location>
</feature>
<reference evidence="1 2" key="1">
    <citation type="journal article" date="2018" name="Front. Plant Sci.">
        <title>Red Clover (Trifolium pratense) and Zigzag Clover (T. medium) - A Picture of Genomic Similarities and Differences.</title>
        <authorList>
            <person name="Dluhosova J."/>
            <person name="Istvanek J."/>
            <person name="Nedelnik J."/>
            <person name="Repkova J."/>
        </authorList>
    </citation>
    <scope>NUCLEOTIDE SEQUENCE [LARGE SCALE GENOMIC DNA]</scope>
    <source>
        <strain evidence="2">cv. 10/8</strain>
        <tissue evidence="1">Leaf</tissue>
    </source>
</reference>
<dbReference type="Proteomes" id="UP000265520">
    <property type="component" value="Unassembled WGS sequence"/>
</dbReference>
<sequence length="65" mass="7244">VNGSDKWKWHLVPDDGLPTKDNLTRRGKVQTYLVACLSGCRVDGNIDHMVVTGDWVVGCLEFRDG</sequence>
<evidence type="ECO:0000313" key="2">
    <source>
        <dbReference type="Proteomes" id="UP000265520"/>
    </source>
</evidence>
<evidence type="ECO:0000313" key="1">
    <source>
        <dbReference type="EMBL" id="MCH97090.1"/>
    </source>
</evidence>
<organism evidence="1 2">
    <name type="scientific">Trifolium medium</name>
    <dbReference type="NCBI Taxonomy" id="97028"/>
    <lineage>
        <taxon>Eukaryota</taxon>
        <taxon>Viridiplantae</taxon>
        <taxon>Streptophyta</taxon>
        <taxon>Embryophyta</taxon>
        <taxon>Tracheophyta</taxon>
        <taxon>Spermatophyta</taxon>
        <taxon>Magnoliopsida</taxon>
        <taxon>eudicotyledons</taxon>
        <taxon>Gunneridae</taxon>
        <taxon>Pentapetalae</taxon>
        <taxon>rosids</taxon>
        <taxon>fabids</taxon>
        <taxon>Fabales</taxon>
        <taxon>Fabaceae</taxon>
        <taxon>Papilionoideae</taxon>
        <taxon>50 kb inversion clade</taxon>
        <taxon>NPAAA clade</taxon>
        <taxon>Hologalegina</taxon>
        <taxon>IRL clade</taxon>
        <taxon>Trifolieae</taxon>
        <taxon>Trifolium</taxon>
    </lineage>
</organism>
<accession>A0A392NB99</accession>
<protein>
    <submittedName>
        <fullName evidence="1">Uncharacterized protein</fullName>
    </submittedName>
</protein>